<evidence type="ECO:0000259" key="2">
    <source>
        <dbReference type="Pfam" id="PF00082"/>
    </source>
</evidence>
<dbReference type="GO" id="GO:0004252">
    <property type="term" value="F:serine-type endopeptidase activity"/>
    <property type="evidence" value="ECO:0007669"/>
    <property type="project" value="InterPro"/>
</dbReference>
<dbReference type="InterPro" id="IPR036852">
    <property type="entry name" value="Peptidase_S8/S53_dom_sf"/>
</dbReference>
<sequence length="834" mass="92079">MPVPPRDKLPHLLLRDTSTSKPFTAHSSNGGSKPALPELPRQQHGQALQRQLATLKPLATSAAAYQRQQEVESGIGLQIQFVSQPNVELAFQSLAEERGKDDSKKIELLSVRQDGEYTYANVFVPDGKLAHFEKYVTEYLEEKKDRNGNARDHKPLLNTIEAIRAAELRALWTDDATLLPVDPDEAFWWEVWLPVRGNRQAVLADFRKLAGLAECRVSDQEVHFPERTVVLMHASQRQFSGSVMTLNCVAELRRAKETAEFFDEMGVGEQREWQDELLQRVRFPSDSDAVPRICLLDSGVNRGHPLLSPLMAPGDMHTVDRTGLTDDTANHGTGMAGLSAYGDLTEAVASSALISIEHRLESVRLVAAGGANVGSATLHAQLFSDAVARPEITHAHRKRVFCSAVTASDYRDRGRPSSWSAMVDSLAADPDGAGQFPRLFILSAGNTDDPAAWAEYPASLSTNLVHDPGQAWNALTVGACTSKTNTQHRNYQAVAPEGGLSPYTTTSASWDRAWPLKPDIVLEGGNLGDDGFGPIGMNSLQLLSTNNRPQERLFRAFNATSAASALCAKIASEIAVAYPALRPETIRALIVHSAEWSDGMLAMYLPEGAANKASYAQLIRHCGWGEPNLERALWSANNSLTLVIEDELHPYKKEKGESVKSRDMNLHELPWPRAELEALQDAQVQMRVTLSYFIEPNPSTRGSASKYHYPSHRLRFDVQRPLDASTEDFVARINAAAQREDEGDPVNPADPNWYLGDRQRHRGSLHQDVWEGTAADLASRGFLAVYPAAGWWRTRPALERYSLPARYSLVVSIRTEQTEVDLYNAIANKVAVVV</sequence>
<comment type="caution">
    <text evidence="3">The sequence shown here is derived from an EMBL/GenBank/DDBJ whole genome shotgun (WGS) entry which is preliminary data.</text>
</comment>
<dbReference type="SUPFAM" id="SSF52743">
    <property type="entry name" value="Subtilisin-like"/>
    <property type="match status" value="1"/>
</dbReference>
<dbReference type="EMBL" id="WTVM01000008">
    <property type="protein sequence ID" value="NMG01853.1"/>
    <property type="molecule type" value="Genomic_DNA"/>
</dbReference>
<dbReference type="Gene3D" id="3.40.50.200">
    <property type="entry name" value="Peptidase S8/S53 domain"/>
    <property type="match status" value="1"/>
</dbReference>
<dbReference type="CDD" id="cd04847">
    <property type="entry name" value="Peptidases_S8_Subtilisin_like_2"/>
    <property type="match status" value="1"/>
</dbReference>
<dbReference type="Proteomes" id="UP000599523">
    <property type="component" value="Unassembled WGS sequence"/>
</dbReference>
<dbReference type="Pfam" id="PF00082">
    <property type="entry name" value="Peptidase_S8"/>
    <property type="match status" value="1"/>
</dbReference>
<name>A0A972J9C6_9RHOO</name>
<gene>
    <name evidence="3" type="ORF">GPA21_02535</name>
</gene>
<feature type="compositionally biased region" description="Basic and acidic residues" evidence="1">
    <location>
        <begin position="1"/>
        <end position="14"/>
    </location>
</feature>
<dbReference type="RefSeq" id="WP_168986642.1">
    <property type="nucleotide sequence ID" value="NZ_CAWPHM010000319.1"/>
</dbReference>
<organism evidence="3 4">
    <name type="scientific">Azoarcus taiwanensis</name>
    <dbReference type="NCBI Taxonomy" id="666964"/>
    <lineage>
        <taxon>Bacteria</taxon>
        <taxon>Pseudomonadati</taxon>
        <taxon>Pseudomonadota</taxon>
        <taxon>Betaproteobacteria</taxon>
        <taxon>Rhodocyclales</taxon>
        <taxon>Zoogloeaceae</taxon>
        <taxon>Azoarcus</taxon>
    </lineage>
</organism>
<keyword evidence="4" id="KW-1185">Reference proteome</keyword>
<dbReference type="AlphaFoldDB" id="A0A972J9C6"/>
<evidence type="ECO:0000256" key="1">
    <source>
        <dbReference type="SAM" id="MobiDB-lite"/>
    </source>
</evidence>
<protein>
    <submittedName>
        <fullName evidence="3">S8 family serine peptidase</fullName>
    </submittedName>
</protein>
<feature type="compositionally biased region" description="Polar residues" evidence="1">
    <location>
        <begin position="16"/>
        <end position="31"/>
    </location>
</feature>
<dbReference type="GO" id="GO:0006508">
    <property type="term" value="P:proteolysis"/>
    <property type="evidence" value="ECO:0007669"/>
    <property type="project" value="InterPro"/>
</dbReference>
<reference evidence="3" key="1">
    <citation type="submission" date="2019-12" db="EMBL/GenBank/DDBJ databases">
        <title>Comparative genomics gives insights into the taxonomy of the Azoarcus-Aromatoleum group and reveals separate origins of nif in the plant-associated Azoarcus and non-plant-associated Aromatoleum sub-groups.</title>
        <authorList>
            <person name="Lafos M."/>
            <person name="Maluk M."/>
            <person name="Batista M."/>
            <person name="Junghare M."/>
            <person name="Carmona M."/>
            <person name="Faoro H."/>
            <person name="Cruz L.M."/>
            <person name="Battistoni F."/>
            <person name="De Souza E."/>
            <person name="Pedrosa F."/>
            <person name="Chen W.-M."/>
            <person name="Poole P.S."/>
            <person name="Dixon R.A."/>
            <person name="James E.K."/>
        </authorList>
    </citation>
    <scope>NUCLEOTIDE SEQUENCE</scope>
    <source>
        <strain evidence="3">NSC3</strain>
    </source>
</reference>
<proteinExistence type="predicted"/>
<accession>A0A972J9C6</accession>
<feature type="domain" description="Peptidase S8/S53" evidence="2">
    <location>
        <begin position="293"/>
        <end position="625"/>
    </location>
</feature>
<evidence type="ECO:0000313" key="4">
    <source>
        <dbReference type="Proteomes" id="UP000599523"/>
    </source>
</evidence>
<dbReference type="InterPro" id="IPR034074">
    <property type="entry name" value="Y4bN_pept_dom"/>
</dbReference>
<evidence type="ECO:0000313" key="3">
    <source>
        <dbReference type="EMBL" id="NMG01853.1"/>
    </source>
</evidence>
<feature type="region of interest" description="Disordered" evidence="1">
    <location>
        <begin position="1"/>
        <end position="45"/>
    </location>
</feature>
<dbReference type="InterPro" id="IPR000209">
    <property type="entry name" value="Peptidase_S8/S53_dom"/>
</dbReference>